<dbReference type="EMBL" id="JBEZLS010000010">
    <property type="protein sequence ID" value="MEU9352477.1"/>
    <property type="molecule type" value="Genomic_DNA"/>
</dbReference>
<evidence type="ECO:0000313" key="5">
    <source>
        <dbReference type="EMBL" id="MEU9352477.1"/>
    </source>
</evidence>
<dbReference type="Gene3D" id="1.10.540.10">
    <property type="entry name" value="Acyl-CoA dehydrogenase/oxidase, N-terminal domain"/>
    <property type="match status" value="1"/>
</dbReference>
<dbReference type="Pfam" id="PF02771">
    <property type="entry name" value="Acyl-CoA_dh_N"/>
    <property type="match status" value="1"/>
</dbReference>
<sequence>MAPLQQSDQTVHDPASTPARAHPVARALALGPVLYANAAHTERDRRVALETLEGLRRAGLLRLTTPRTRGGFEATVRTQIEVGLALGRACPSTARVAGIHNGVRPMTLMLSAAAQDEFYDPGPDVLVCSVAGVNGTADRGDGGVRITGTWTAASGCEDAHWALLAIPLPDTAGGPPSTATVLVPLEDLQVKDTWHVAGMRGTGGQSLGADTVLVPDHRVVSAAVAPSGGAAVFPTASKIGSSLNLLAPVVGAALGALDTVRRTLGSGRGITVSVYRETTASPSAQLRLGEADRLVDRAVRLVGSVTDAADAALTGDPLTLRERSALRMDMVAAVESARTAVSRLLDLSGTAAFSESNPVQRFSREMETGSRHVQFKPFLAARTTGGWSSASSPRSPSCCEAPARPA</sequence>
<keyword evidence="1" id="KW-0560">Oxidoreductase</keyword>
<dbReference type="InterPro" id="IPR046373">
    <property type="entry name" value="Acyl-CoA_Oxase/DH_mid-dom_sf"/>
</dbReference>
<protein>
    <submittedName>
        <fullName evidence="5">Acyl-CoA dehydrogenase family protein</fullName>
    </submittedName>
</protein>
<dbReference type="SUPFAM" id="SSF47203">
    <property type="entry name" value="Acyl-CoA dehydrogenase C-terminal domain-like"/>
    <property type="match status" value="1"/>
</dbReference>
<dbReference type="InterPro" id="IPR009100">
    <property type="entry name" value="AcylCoA_DH/oxidase_NM_dom_sf"/>
</dbReference>
<dbReference type="Gene3D" id="1.20.140.10">
    <property type="entry name" value="Butyryl-CoA Dehydrogenase, subunit A, domain 3"/>
    <property type="match status" value="1"/>
</dbReference>
<dbReference type="Pfam" id="PF08028">
    <property type="entry name" value="Acyl-CoA_dh_2"/>
    <property type="match status" value="1"/>
</dbReference>
<dbReference type="SUPFAM" id="SSF56645">
    <property type="entry name" value="Acyl-CoA dehydrogenase NM domain-like"/>
    <property type="match status" value="1"/>
</dbReference>
<accession>A0ABV3E5Q5</accession>
<evidence type="ECO:0000313" key="6">
    <source>
        <dbReference type="Proteomes" id="UP001551582"/>
    </source>
</evidence>
<evidence type="ECO:0000259" key="3">
    <source>
        <dbReference type="Pfam" id="PF02771"/>
    </source>
</evidence>
<proteinExistence type="predicted"/>
<comment type="caution">
    <text evidence="5">The sequence shown here is derived from an EMBL/GenBank/DDBJ whole genome shotgun (WGS) entry which is preliminary data.</text>
</comment>
<feature type="region of interest" description="Disordered" evidence="2">
    <location>
        <begin position="1"/>
        <end position="20"/>
    </location>
</feature>
<dbReference type="InterPro" id="IPR013107">
    <property type="entry name" value="Acyl-CoA_DH_C"/>
</dbReference>
<feature type="compositionally biased region" description="Low complexity" evidence="2">
    <location>
        <begin position="388"/>
        <end position="406"/>
    </location>
</feature>
<dbReference type="PIRSF" id="PIRSF016578">
    <property type="entry name" value="HsaA"/>
    <property type="match status" value="1"/>
</dbReference>
<dbReference type="InterPro" id="IPR013786">
    <property type="entry name" value="AcylCoA_DH/ox_N"/>
</dbReference>
<gene>
    <name evidence="5" type="ORF">AB0D65_16130</name>
</gene>
<dbReference type="RefSeq" id="WP_359980735.1">
    <property type="nucleotide sequence ID" value="NZ_JBEZLS010000010.1"/>
</dbReference>
<feature type="domain" description="Acyl-CoA dehydrogenase C-terminal" evidence="4">
    <location>
        <begin position="247"/>
        <end position="376"/>
    </location>
</feature>
<name>A0ABV3E5Q5_9ACTN</name>
<evidence type="ECO:0000256" key="1">
    <source>
        <dbReference type="ARBA" id="ARBA00023002"/>
    </source>
</evidence>
<reference evidence="5 6" key="1">
    <citation type="submission" date="2024-06" db="EMBL/GenBank/DDBJ databases">
        <title>The Natural Products Discovery Center: Release of the First 8490 Sequenced Strains for Exploring Actinobacteria Biosynthetic Diversity.</title>
        <authorList>
            <person name="Kalkreuter E."/>
            <person name="Kautsar S.A."/>
            <person name="Yang D."/>
            <person name="Bader C.D."/>
            <person name="Teijaro C.N."/>
            <person name="Fluegel L."/>
            <person name="Davis C.M."/>
            <person name="Simpson J.R."/>
            <person name="Lauterbach L."/>
            <person name="Steele A.D."/>
            <person name="Gui C."/>
            <person name="Meng S."/>
            <person name="Li G."/>
            <person name="Viehrig K."/>
            <person name="Ye F."/>
            <person name="Su P."/>
            <person name="Kiefer A.F."/>
            <person name="Nichols A."/>
            <person name="Cepeda A.J."/>
            <person name="Yan W."/>
            <person name="Fan B."/>
            <person name="Jiang Y."/>
            <person name="Adhikari A."/>
            <person name="Zheng C.-J."/>
            <person name="Schuster L."/>
            <person name="Cowan T.M."/>
            <person name="Smanski M.J."/>
            <person name="Chevrette M.G."/>
            <person name="De Carvalho L.P.S."/>
            <person name="Shen B."/>
        </authorList>
    </citation>
    <scope>NUCLEOTIDE SEQUENCE [LARGE SCALE GENOMIC DNA]</scope>
    <source>
        <strain evidence="5 6">NPDC048274</strain>
    </source>
</reference>
<dbReference type="InterPro" id="IPR037069">
    <property type="entry name" value="AcylCoA_DH/ox_N_sf"/>
</dbReference>
<organism evidence="5 6">
    <name type="scientific">Streptomyces griseoloalbus</name>
    <dbReference type="NCBI Taxonomy" id="67303"/>
    <lineage>
        <taxon>Bacteria</taxon>
        <taxon>Bacillati</taxon>
        <taxon>Actinomycetota</taxon>
        <taxon>Actinomycetes</taxon>
        <taxon>Kitasatosporales</taxon>
        <taxon>Streptomycetaceae</taxon>
        <taxon>Streptomyces</taxon>
    </lineage>
</organism>
<feature type="domain" description="Acyl-CoA dehydrogenase/oxidase N-terminal" evidence="3">
    <location>
        <begin position="37"/>
        <end position="107"/>
    </location>
</feature>
<dbReference type="Proteomes" id="UP001551582">
    <property type="component" value="Unassembled WGS sequence"/>
</dbReference>
<dbReference type="InterPro" id="IPR036250">
    <property type="entry name" value="AcylCo_DH-like_C"/>
</dbReference>
<feature type="region of interest" description="Disordered" evidence="2">
    <location>
        <begin position="384"/>
        <end position="406"/>
    </location>
</feature>
<evidence type="ECO:0000256" key="2">
    <source>
        <dbReference type="SAM" id="MobiDB-lite"/>
    </source>
</evidence>
<keyword evidence="6" id="KW-1185">Reference proteome</keyword>
<evidence type="ECO:0000259" key="4">
    <source>
        <dbReference type="Pfam" id="PF08028"/>
    </source>
</evidence>
<dbReference type="Gene3D" id="2.40.110.10">
    <property type="entry name" value="Butyryl-CoA Dehydrogenase, subunit A, domain 2"/>
    <property type="match status" value="1"/>
</dbReference>